<dbReference type="CDD" id="cd00024">
    <property type="entry name" value="CD_CSD"/>
    <property type="match status" value="1"/>
</dbReference>
<feature type="region of interest" description="Disordered" evidence="1">
    <location>
        <begin position="368"/>
        <end position="401"/>
    </location>
</feature>
<gene>
    <name evidence="2" type="ORF">Slin15195_G114410</name>
</gene>
<feature type="compositionally biased region" description="Polar residues" evidence="1">
    <location>
        <begin position="339"/>
        <end position="352"/>
    </location>
</feature>
<keyword evidence="3" id="KW-1185">Reference proteome</keyword>
<organism evidence="2 3">
    <name type="scientific">Septoria linicola</name>
    <dbReference type="NCBI Taxonomy" id="215465"/>
    <lineage>
        <taxon>Eukaryota</taxon>
        <taxon>Fungi</taxon>
        <taxon>Dikarya</taxon>
        <taxon>Ascomycota</taxon>
        <taxon>Pezizomycotina</taxon>
        <taxon>Dothideomycetes</taxon>
        <taxon>Dothideomycetidae</taxon>
        <taxon>Mycosphaerellales</taxon>
        <taxon>Mycosphaerellaceae</taxon>
        <taxon>Septoria</taxon>
    </lineage>
</organism>
<feature type="region of interest" description="Disordered" evidence="1">
    <location>
        <begin position="218"/>
        <end position="258"/>
    </location>
</feature>
<dbReference type="Proteomes" id="UP001056384">
    <property type="component" value="Chromosome 10"/>
</dbReference>
<proteinExistence type="predicted"/>
<accession>A0A9Q9B689</accession>
<dbReference type="EMBL" id="CP099427">
    <property type="protein sequence ID" value="USW58122.1"/>
    <property type="molecule type" value="Genomic_DNA"/>
</dbReference>
<feature type="region of interest" description="Disordered" evidence="1">
    <location>
        <begin position="309"/>
        <end position="354"/>
    </location>
</feature>
<dbReference type="AlphaFoldDB" id="A0A9Q9B689"/>
<protein>
    <submittedName>
        <fullName evidence="2">Uncharacterized protein</fullName>
    </submittedName>
</protein>
<sequence length="462" mass="51527">MAPSRLSGRGVARINPSLWSVDQVVDKKIEDGQTFFRVKWNHSTLDRGDVLLRDDGTSYASVDGHEYDIEDCHPRSGGLITVHWQDSWHQQIDLTGTADELIEDFESGSLPPETAGDAVAADLPFASFTPASNMHDYTESFVTKLKALLQSGSGRWYKGKTPIWVAYLDYPTRNLLIFRKHFINKRNVINMSLASARHEHRRILSIHRTGNALLKPCNHCRNGDGSRTSNKRVRATDSNHAAKRSTSDADTGAESGPASKLIKLNTENHTFELPWWHGAWEDTFASNSIGGPAEWSSPVNASTKTNVGCPETLSASTPVKPYGLASPANRTDQEHQSSRNKSTSVPRQSAEQSRVKLLERFRGSASPARKKILSNVPRNQSVPDDSMQGVSASSQETRATESLEVSELLARCTEQRKKMLETAWTMWLDERKRECKAQPFTSAKHFFEIIWHRELTDSATAA</sequence>
<evidence type="ECO:0000313" key="2">
    <source>
        <dbReference type="EMBL" id="USW58122.1"/>
    </source>
</evidence>
<evidence type="ECO:0000256" key="1">
    <source>
        <dbReference type="SAM" id="MobiDB-lite"/>
    </source>
</evidence>
<reference evidence="2" key="1">
    <citation type="submission" date="2022-06" db="EMBL/GenBank/DDBJ databases">
        <title>Complete genome sequences of two strains of the flax pathogen Septoria linicola.</title>
        <authorList>
            <person name="Lapalu N."/>
            <person name="Simon A."/>
            <person name="Demenou B."/>
            <person name="Paumier D."/>
            <person name="Guillot M.-P."/>
            <person name="Gout L."/>
            <person name="Valade R."/>
        </authorList>
    </citation>
    <scope>NUCLEOTIDE SEQUENCE</scope>
    <source>
        <strain evidence="2">SE15195</strain>
    </source>
</reference>
<name>A0A9Q9B689_9PEZI</name>
<feature type="compositionally biased region" description="Polar residues" evidence="1">
    <location>
        <begin position="376"/>
        <end position="397"/>
    </location>
</feature>
<evidence type="ECO:0000313" key="3">
    <source>
        <dbReference type="Proteomes" id="UP001056384"/>
    </source>
</evidence>